<evidence type="ECO:0008006" key="3">
    <source>
        <dbReference type="Google" id="ProtNLM"/>
    </source>
</evidence>
<evidence type="ECO:0000313" key="1">
    <source>
        <dbReference type="EMBL" id="NMQ20739.1"/>
    </source>
</evidence>
<dbReference type="Proteomes" id="UP000760480">
    <property type="component" value="Unassembled WGS sequence"/>
</dbReference>
<accession>A0ABX1TPY5</accession>
<protein>
    <recommendedName>
        <fullName evidence="3">TIR domain-containing protein</fullName>
    </recommendedName>
</protein>
<dbReference type="RefSeq" id="WP_169250007.1">
    <property type="nucleotide sequence ID" value="NZ_SPMZ01000061.1"/>
</dbReference>
<sequence>MRELHARLQVVLDARNLEMKYLLRRDERDTELSDTLDPQIAALFKDGTIALFMLSVDFFKSDYCQKKEVPKFITPNGNNRKEKKAICVPVALEHDHLAHVPKKI</sequence>
<dbReference type="SUPFAM" id="SSF52200">
    <property type="entry name" value="Toll/Interleukin receptor TIR domain"/>
    <property type="match status" value="1"/>
</dbReference>
<gene>
    <name evidence="1" type="ORF">E4P82_16990</name>
</gene>
<dbReference type="Gene3D" id="3.40.50.10140">
    <property type="entry name" value="Toll/interleukin-1 receptor homology (TIR) domain"/>
    <property type="match status" value="1"/>
</dbReference>
<dbReference type="InterPro" id="IPR035897">
    <property type="entry name" value="Toll_tir_struct_dom_sf"/>
</dbReference>
<dbReference type="EMBL" id="SPMZ01000061">
    <property type="protein sequence ID" value="NMQ20739.1"/>
    <property type="molecule type" value="Genomic_DNA"/>
</dbReference>
<organism evidence="1 2">
    <name type="scientific">Candidatus Competibacter phosphatis</name>
    <dbReference type="NCBI Taxonomy" id="221280"/>
    <lineage>
        <taxon>Bacteria</taxon>
        <taxon>Pseudomonadati</taxon>
        <taxon>Pseudomonadota</taxon>
        <taxon>Gammaproteobacteria</taxon>
        <taxon>Candidatus Competibacteraceae</taxon>
        <taxon>Candidatus Competibacter</taxon>
    </lineage>
</organism>
<name>A0ABX1TPY5_9GAMM</name>
<keyword evidence="2" id="KW-1185">Reference proteome</keyword>
<proteinExistence type="predicted"/>
<evidence type="ECO:0000313" key="2">
    <source>
        <dbReference type="Proteomes" id="UP000760480"/>
    </source>
</evidence>
<reference evidence="1 2" key="1">
    <citation type="submission" date="2019-03" db="EMBL/GenBank/DDBJ databases">
        <title>Metabolic reconstructions from genomes of highly enriched 'Candidatus Accumulibacter' and 'Candidatus Competibacter' bioreactor populations.</title>
        <authorList>
            <person name="Annavajhala M.K."/>
            <person name="Welles L."/>
            <person name="Abbas B."/>
            <person name="Sorokin D."/>
            <person name="Park H."/>
            <person name="Van Loosdrecht M."/>
            <person name="Chandran K."/>
        </authorList>
    </citation>
    <scope>NUCLEOTIDE SEQUENCE [LARGE SCALE GENOMIC DNA]</scope>
    <source>
        <strain evidence="1 2">SBR_G</strain>
    </source>
</reference>
<comment type="caution">
    <text evidence="1">The sequence shown here is derived from an EMBL/GenBank/DDBJ whole genome shotgun (WGS) entry which is preliminary data.</text>
</comment>